<dbReference type="Pfam" id="PF00078">
    <property type="entry name" value="RVT_1"/>
    <property type="match status" value="1"/>
</dbReference>
<feature type="domain" description="Reverse transcriptase" evidence="1">
    <location>
        <begin position="80"/>
        <end position="259"/>
    </location>
</feature>
<organism evidence="2 3">
    <name type="scientific">Ziziphus jujuba</name>
    <name type="common">Chinese jujube</name>
    <name type="synonym">Ziziphus sativa</name>
    <dbReference type="NCBI Taxonomy" id="326968"/>
    <lineage>
        <taxon>Eukaryota</taxon>
        <taxon>Viridiplantae</taxon>
        <taxon>Streptophyta</taxon>
        <taxon>Embryophyta</taxon>
        <taxon>Tracheophyta</taxon>
        <taxon>Spermatophyta</taxon>
        <taxon>Magnoliopsida</taxon>
        <taxon>eudicotyledons</taxon>
        <taxon>Gunneridae</taxon>
        <taxon>Pentapetalae</taxon>
        <taxon>rosids</taxon>
        <taxon>fabids</taxon>
        <taxon>Rosales</taxon>
        <taxon>Rhamnaceae</taxon>
        <taxon>Paliureae</taxon>
        <taxon>Ziziphus</taxon>
    </lineage>
</organism>
<evidence type="ECO:0000313" key="2">
    <source>
        <dbReference type="Proteomes" id="UP001652623"/>
    </source>
</evidence>
<sequence>MRLVTRRRINGVHAIKDGQTWLYEPKPIGDYFISPFTELFKSDHPPDSGEIQQLGELCISKSDNALLIRIPSEEEIKEAMLSNLLERIISPNQGAFVRGLWIAENTVVAQEVVYKIRSHKRKNGLMMMEVDLKKAYDRIKWEFLDRALSSWGFSEGFQRLIRSCVYSVHYSLLLNGSICRSFSLDRGLRQADPLSLLLVILCSEFLTRLLTREEKKGTLYGIKISKNAPAVSHLMYAYDLLIMCRAKPQEEAVVDECFKKYY</sequence>
<reference evidence="3" key="2">
    <citation type="submission" date="2025-08" db="UniProtKB">
        <authorList>
            <consortium name="RefSeq"/>
        </authorList>
    </citation>
    <scope>IDENTIFICATION</scope>
    <source>
        <tissue evidence="3">Seedling</tissue>
    </source>
</reference>
<evidence type="ECO:0000313" key="3">
    <source>
        <dbReference type="RefSeq" id="XP_060669823.1"/>
    </source>
</evidence>
<dbReference type="InterPro" id="IPR000477">
    <property type="entry name" value="RT_dom"/>
</dbReference>
<name>A0ABM3ZZB1_ZIZJJ</name>
<evidence type="ECO:0000259" key="1">
    <source>
        <dbReference type="Pfam" id="PF00078"/>
    </source>
</evidence>
<keyword evidence="2" id="KW-1185">Reference proteome</keyword>
<protein>
    <submittedName>
        <fullName evidence="3">Uncharacterized protein LOC132800353</fullName>
    </submittedName>
</protein>
<dbReference type="RefSeq" id="XP_060669823.1">
    <property type="nucleotide sequence ID" value="XM_060813840.1"/>
</dbReference>
<accession>A0ABM3ZZB1</accession>
<proteinExistence type="predicted"/>
<dbReference type="PANTHER" id="PTHR19446">
    <property type="entry name" value="REVERSE TRANSCRIPTASES"/>
    <property type="match status" value="1"/>
</dbReference>
<reference evidence="2" key="1">
    <citation type="submission" date="2025-05" db="UniProtKB">
        <authorList>
            <consortium name="RefSeq"/>
        </authorList>
    </citation>
    <scope>NUCLEOTIDE SEQUENCE [LARGE SCALE GENOMIC DNA]</scope>
</reference>
<dbReference type="Proteomes" id="UP001652623">
    <property type="component" value="Chromosome 1"/>
</dbReference>
<dbReference type="GeneID" id="132800353"/>
<gene>
    <name evidence="3" type="primary">LOC132800353</name>
</gene>